<sequence length="31" mass="3539">MTAILNCKVGHYKQDYTLKVEIIRQMGGKSL</sequence>
<name>A0A2P2R3P3_RHIMU</name>
<organism evidence="1">
    <name type="scientific">Rhizophora mucronata</name>
    <name type="common">Asiatic mangrove</name>
    <dbReference type="NCBI Taxonomy" id="61149"/>
    <lineage>
        <taxon>Eukaryota</taxon>
        <taxon>Viridiplantae</taxon>
        <taxon>Streptophyta</taxon>
        <taxon>Embryophyta</taxon>
        <taxon>Tracheophyta</taxon>
        <taxon>Spermatophyta</taxon>
        <taxon>Magnoliopsida</taxon>
        <taxon>eudicotyledons</taxon>
        <taxon>Gunneridae</taxon>
        <taxon>Pentapetalae</taxon>
        <taxon>rosids</taxon>
        <taxon>fabids</taxon>
        <taxon>Malpighiales</taxon>
        <taxon>Rhizophoraceae</taxon>
        <taxon>Rhizophora</taxon>
    </lineage>
</organism>
<accession>A0A2P2R3P3</accession>
<dbReference type="EMBL" id="GGEC01093405">
    <property type="protein sequence ID" value="MBX73889.1"/>
    <property type="molecule type" value="Transcribed_RNA"/>
</dbReference>
<proteinExistence type="predicted"/>
<reference evidence="1" key="1">
    <citation type="submission" date="2018-02" db="EMBL/GenBank/DDBJ databases">
        <title>Rhizophora mucronata_Transcriptome.</title>
        <authorList>
            <person name="Meera S.P."/>
            <person name="Sreeshan A."/>
            <person name="Augustine A."/>
        </authorList>
    </citation>
    <scope>NUCLEOTIDE SEQUENCE</scope>
    <source>
        <tissue evidence="1">Leaf</tissue>
    </source>
</reference>
<protein>
    <submittedName>
        <fullName evidence="1">Uncharacterized protein</fullName>
    </submittedName>
</protein>
<dbReference type="AlphaFoldDB" id="A0A2P2R3P3"/>
<evidence type="ECO:0000313" key="1">
    <source>
        <dbReference type="EMBL" id="MBX73889.1"/>
    </source>
</evidence>